<dbReference type="Pfam" id="PF03091">
    <property type="entry name" value="CutA1"/>
    <property type="match status" value="1"/>
</dbReference>
<keyword evidence="3" id="KW-1185">Reference proteome</keyword>
<dbReference type="KEGG" id="sfu:Sfum_3298"/>
<gene>
    <name evidence="2" type="ordered locus">Sfum_3298</name>
</gene>
<dbReference type="GO" id="GO:0005507">
    <property type="term" value="F:copper ion binding"/>
    <property type="evidence" value="ECO:0007669"/>
    <property type="project" value="TreeGrafter"/>
</dbReference>
<dbReference type="PANTHER" id="PTHR23419">
    <property type="entry name" value="DIVALENT CATION TOLERANCE CUTA-RELATED"/>
    <property type="match status" value="1"/>
</dbReference>
<reference evidence="2 3" key="1">
    <citation type="submission" date="2006-10" db="EMBL/GenBank/DDBJ databases">
        <title>Complete sequence of Syntrophobacter fumaroxidans MPOB.</title>
        <authorList>
            <consortium name="US DOE Joint Genome Institute"/>
            <person name="Copeland A."/>
            <person name="Lucas S."/>
            <person name="Lapidus A."/>
            <person name="Barry K."/>
            <person name="Detter J.C."/>
            <person name="Glavina del Rio T."/>
            <person name="Hammon N."/>
            <person name="Israni S."/>
            <person name="Pitluck S."/>
            <person name="Goltsman E.G."/>
            <person name="Martinez M."/>
            <person name="Schmutz J."/>
            <person name="Larimer F."/>
            <person name="Land M."/>
            <person name="Hauser L."/>
            <person name="Kyrpides N."/>
            <person name="Kim E."/>
            <person name="Boone D.R."/>
            <person name="Brockman F."/>
            <person name="Culley D."/>
            <person name="Ferry J."/>
            <person name="Gunsalus R."/>
            <person name="McInerney M.J."/>
            <person name="Morrison M."/>
            <person name="Plugge C."/>
            <person name="Rohlin L."/>
            <person name="Scholten J."/>
            <person name="Sieber J."/>
            <person name="Stams A.J.M."/>
            <person name="Worm P."/>
            <person name="Henstra A.M."/>
            <person name="Richardson P."/>
        </authorList>
    </citation>
    <scope>NUCLEOTIDE SEQUENCE [LARGE SCALE GENOMIC DNA]</scope>
    <source>
        <strain evidence="3">DSM 10017 / MPOB</strain>
    </source>
</reference>
<dbReference type="InterPro" id="IPR004323">
    <property type="entry name" value="Ion_tolerance_CutA"/>
</dbReference>
<evidence type="ECO:0000313" key="2">
    <source>
        <dbReference type="EMBL" id="ABK18971.1"/>
    </source>
</evidence>
<dbReference type="STRING" id="335543.Sfum_3298"/>
<organism evidence="2 3">
    <name type="scientific">Syntrophobacter fumaroxidans (strain DSM 10017 / MPOB)</name>
    <dbReference type="NCBI Taxonomy" id="335543"/>
    <lineage>
        <taxon>Bacteria</taxon>
        <taxon>Pseudomonadati</taxon>
        <taxon>Thermodesulfobacteriota</taxon>
        <taxon>Syntrophobacteria</taxon>
        <taxon>Syntrophobacterales</taxon>
        <taxon>Syntrophobacteraceae</taxon>
        <taxon>Syntrophobacter</taxon>
    </lineage>
</organism>
<dbReference type="PANTHER" id="PTHR23419:SF8">
    <property type="entry name" value="FI09726P"/>
    <property type="match status" value="1"/>
</dbReference>
<evidence type="ECO:0000256" key="1">
    <source>
        <dbReference type="ARBA" id="ARBA00010169"/>
    </source>
</evidence>
<protein>
    <submittedName>
        <fullName evidence="2">CutA1 divalent ion tolerance protein</fullName>
    </submittedName>
</protein>
<evidence type="ECO:0000313" key="3">
    <source>
        <dbReference type="Proteomes" id="UP000001784"/>
    </source>
</evidence>
<sequence>MMAEVSVVLVTAGGEEQASLLAVKLVEEELAACVNIIPRIRSVYRWKNEICDEEEFLLVMKIRSSVFSKLQARVRELHTYEVPEIVRIPIAEGLPDYLDWVRDNSR</sequence>
<dbReference type="RefSeq" id="WP_011700096.1">
    <property type="nucleotide sequence ID" value="NC_008554.1"/>
</dbReference>
<dbReference type="InterPro" id="IPR015867">
    <property type="entry name" value="N-reg_PII/ATP_PRibTrfase_C"/>
</dbReference>
<dbReference type="HOGENOM" id="CLU_098807_3_1_7"/>
<dbReference type="InterPro" id="IPR011322">
    <property type="entry name" value="N-reg_PII-like_a/b"/>
</dbReference>
<proteinExistence type="inferred from homology"/>
<dbReference type="eggNOG" id="COG1324">
    <property type="taxonomic scope" value="Bacteria"/>
</dbReference>
<name>A0LNG9_SYNFM</name>
<dbReference type="EMBL" id="CP000478">
    <property type="protein sequence ID" value="ABK18971.1"/>
    <property type="molecule type" value="Genomic_DNA"/>
</dbReference>
<dbReference type="Proteomes" id="UP000001784">
    <property type="component" value="Chromosome"/>
</dbReference>
<dbReference type="GO" id="GO:0010038">
    <property type="term" value="P:response to metal ion"/>
    <property type="evidence" value="ECO:0007669"/>
    <property type="project" value="InterPro"/>
</dbReference>
<dbReference type="InParanoid" id="A0LNG9"/>
<dbReference type="FunCoup" id="A0LNG9">
    <property type="interactions" value="169"/>
</dbReference>
<dbReference type="SUPFAM" id="SSF54913">
    <property type="entry name" value="GlnB-like"/>
    <property type="match status" value="1"/>
</dbReference>
<comment type="similarity">
    <text evidence="1">Belongs to the CutA family.</text>
</comment>
<dbReference type="Gene3D" id="3.30.70.120">
    <property type="match status" value="1"/>
</dbReference>
<accession>A0LNG9</accession>
<dbReference type="AlphaFoldDB" id="A0LNG9"/>